<dbReference type="PANTHER" id="PTHR37162">
    <property type="entry name" value="HAT FAMILY DIMERISATION DOMAINCONTAINING PROTEIN-RELATED"/>
    <property type="match status" value="1"/>
</dbReference>
<proteinExistence type="predicted"/>
<accession>A0A815Q4K9</accession>
<evidence type="ECO:0000313" key="3">
    <source>
        <dbReference type="EMBL" id="CAF1458473.1"/>
    </source>
</evidence>
<evidence type="ECO:0000313" key="4">
    <source>
        <dbReference type="Proteomes" id="UP000663852"/>
    </source>
</evidence>
<dbReference type="OrthoDB" id="6159421at2759"/>
<feature type="compositionally biased region" description="Low complexity" evidence="1">
    <location>
        <begin position="1536"/>
        <end position="1547"/>
    </location>
</feature>
<comment type="caution">
    <text evidence="3">The sequence shown here is derived from an EMBL/GenBank/DDBJ whole genome shotgun (WGS) entry which is preliminary data.</text>
</comment>
<feature type="compositionally biased region" description="Polar residues" evidence="1">
    <location>
        <begin position="1060"/>
        <end position="1069"/>
    </location>
</feature>
<evidence type="ECO:0000256" key="1">
    <source>
        <dbReference type="SAM" id="MobiDB-lite"/>
    </source>
</evidence>
<feature type="domain" description="HAT C-terminal dimerisation" evidence="2">
    <location>
        <begin position="1413"/>
        <end position="1483"/>
    </location>
</feature>
<dbReference type="InterPro" id="IPR012337">
    <property type="entry name" value="RNaseH-like_sf"/>
</dbReference>
<sequence>MHRTRTSVRVWSQMVRVRFQGSSSGSGSRPNSSNSRPNTSTEGFKLVVLCRIIESNTNAEFDKHQPSSISKNNKPTTSDLKAVICLEIMCSSEDEIMEITNVLSSSDNVSNSFKTVALDKAISLSPKAGSNNIVTQTSSPSATRSNKRYHSKFKKEWLSNSFFSTFLRECKTDQTKAMCIVCNIQFSIQNSGIGDINHHIRTKKHQDCLKSNEANPTHRIDKSLNITTSELNKLCAVEGAMVFHTVKHSHSYISHACTIDIIKKCFPDSYTVKNITCDRTKAREIACNVLAPSLTDSLVSELQNVSSFSICYDASNKGNAKMVPFVVQFFSKTGVKHGILEFIEQMHETADGLFTNIKYVLEANELKLNQLVSLGSDNTNVNVGNHHSVFALFEKLLPGVIKGTCYCHVLHNSVKHGHGHLLFDVETALLKIYSHFCRSSVRSQELKRYFDFIDEEQQVILKHIKLRWLSLLRSIERLIGVHSFVKSYFLNLPSDEYPKLLLEFFTSNNGECTLFFLANVLPEVQKANLLLQQNHTTGVSIHRIITSLLRKLKNRLHDDFFGNKVAELLENCPITQAEDLRKSFRLFIRTVIDYIEKYYNDYKSFYQSISIFDELDIEKIEWKSIQQCSTLVTNQTIDLDDLYNDFSHIKSKYIDLKGKFCGIKTQVESFIASNLGQSKYNTASTKHEASLCNDCDQDNLDDSDTNDGEPDANVYKHKKTNNSISIRSDHLWAFLLDGEHVPDLRKLIEFAFAIPASNSFCESVFSHMKFLWNNNRNKMNHDLVGAELKIKLNTHLTCTEFYDYLLTKPDILKKIRSSDKYSHIAKKKLDDAVVAAIVEDGRSFGDFSKSGVKKFIRLALPNYTPPHRNSISKQLKRLHTKHVRSMIDDLTKLNSISITTDFWSDLTGVSYLVLTGHYITDDFVLNSTTLRFSSFLTRHYSHSIGTEIEKQLVELKLFDKVASITCDAAPNMVKMFDYFSRSDISRIRCQAHLLHLIICNGLCVWSNKKKKNTIDETSIDPEERLSQSLKKVNILDASEANIDQDGNVTDNVDSQKESQEINSQQNNEIDSYDAQGNDEEEDDDDRKSTSSESEDDSLPIYEDNFQIGINTDSNEDEDLASEKPDYRIQLVIEKSRYLINMIKDCSILSSFLNKIKEQHNQSNVNNQIRRSLVIDVRTRWNSTYKMLETLNMHRGVINELFQNKTNLNMTKQQLQRLSSYEFSSDCWHTVEMLIKVLKPFYRGTKVLSGTEYSTIGVAFYVYRRLEKEFLSVYRPTDDPLLINMKRCLLKKMIYYDLQDSLQSKVIQFYAYFDPYGMSVMSNNEINLIEYEIKQKLRHQPSATTTPNSNNTSNTNSGSFTTGKKSKKSLIDYFVDTLDGEDAKDNQKPTTTMTKVSNEEFKTYKKSAAQFVSMAVDRYDPLLFWKQHCFVLPNLATLAQKYLASPSTSVKSESAFSISAYYGRKQRARLSSDNLSYSVFLKDKLSNEETSHKNILILFDEQSMIRHFSMTIATRSIHFRIRTVRLRAQARARTMKPNSSPNSNPNPNLRTELEPERSGSMHAYSSI</sequence>
<organism evidence="3 4">
    <name type="scientific">Adineta ricciae</name>
    <name type="common">Rotifer</name>
    <dbReference type="NCBI Taxonomy" id="249248"/>
    <lineage>
        <taxon>Eukaryota</taxon>
        <taxon>Metazoa</taxon>
        <taxon>Spiralia</taxon>
        <taxon>Gnathifera</taxon>
        <taxon>Rotifera</taxon>
        <taxon>Eurotatoria</taxon>
        <taxon>Bdelloidea</taxon>
        <taxon>Adinetida</taxon>
        <taxon>Adinetidae</taxon>
        <taxon>Adineta</taxon>
    </lineage>
</organism>
<feature type="compositionally biased region" description="Low complexity" evidence="1">
    <location>
        <begin position="21"/>
        <end position="40"/>
    </location>
</feature>
<dbReference type="GO" id="GO:0046983">
    <property type="term" value="F:protein dimerization activity"/>
    <property type="evidence" value="ECO:0007669"/>
    <property type="project" value="InterPro"/>
</dbReference>
<dbReference type="EMBL" id="CAJNOJ010000466">
    <property type="protein sequence ID" value="CAF1458473.1"/>
    <property type="molecule type" value="Genomic_DNA"/>
</dbReference>
<name>A0A815Q4K9_ADIRI</name>
<feature type="compositionally biased region" description="Low complexity" evidence="1">
    <location>
        <begin position="1341"/>
        <end position="1362"/>
    </location>
</feature>
<dbReference type="PANTHER" id="PTHR37162:SF1">
    <property type="entry name" value="BED-TYPE DOMAIN-CONTAINING PROTEIN"/>
    <property type="match status" value="1"/>
</dbReference>
<feature type="region of interest" description="Disordered" evidence="1">
    <location>
        <begin position="1529"/>
        <end position="1566"/>
    </location>
</feature>
<dbReference type="Pfam" id="PF05699">
    <property type="entry name" value="Dimer_Tnp_hAT"/>
    <property type="match status" value="1"/>
</dbReference>
<feature type="region of interest" description="Disordered" evidence="1">
    <location>
        <begin position="1338"/>
        <end position="1362"/>
    </location>
</feature>
<dbReference type="SUPFAM" id="SSF53098">
    <property type="entry name" value="Ribonuclease H-like"/>
    <property type="match status" value="2"/>
</dbReference>
<evidence type="ECO:0000259" key="2">
    <source>
        <dbReference type="Pfam" id="PF05699"/>
    </source>
</evidence>
<reference evidence="3" key="1">
    <citation type="submission" date="2021-02" db="EMBL/GenBank/DDBJ databases">
        <authorList>
            <person name="Nowell W R."/>
        </authorList>
    </citation>
    <scope>NUCLEOTIDE SEQUENCE</scope>
</reference>
<dbReference type="InterPro" id="IPR008906">
    <property type="entry name" value="HATC_C_dom"/>
</dbReference>
<dbReference type="Proteomes" id="UP000663852">
    <property type="component" value="Unassembled WGS sequence"/>
</dbReference>
<feature type="region of interest" description="Disordered" evidence="1">
    <location>
        <begin position="1040"/>
        <end position="1121"/>
    </location>
</feature>
<gene>
    <name evidence="3" type="ORF">EDS130_LOCUS39991</name>
</gene>
<feature type="region of interest" description="Disordered" evidence="1">
    <location>
        <begin position="19"/>
        <end position="40"/>
    </location>
</feature>
<protein>
    <recommendedName>
        <fullName evidence="2">HAT C-terminal dimerisation domain-containing protein</fullName>
    </recommendedName>
</protein>